<dbReference type="Pfam" id="PF03795">
    <property type="entry name" value="YCII"/>
    <property type="match status" value="1"/>
</dbReference>
<dbReference type="Proteomes" id="UP001057877">
    <property type="component" value="Chromosome"/>
</dbReference>
<dbReference type="PANTHER" id="PTHR35174">
    <property type="entry name" value="BLL7171 PROTEIN-RELATED"/>
    <property type="match status" value="1"/>
</dbReference>
<dbReference type="PANTHER" id="PTHR35174:SF4">
    <property type="entry name" value="BLL7163 PROTEIN"/>
    <property type="match status" value="1"/>
</dbReference>
<evidence type="ECO:0000256" key="1">
    <source>
        <dbReference type="ARBA" id="ARBA00007689"/>
    </source>
</evidence>
<dbReference type="InterPro" id="IPR011008">
    <property type="entry name" value="Dimeric_a/b-barrel"/>
</dbReference>
<gene>
    <name evidence="3" type="ORF">L1F29_00675</name>
</gene>
<evidence type="ECO:0000313" key="3">
    <source>
        <dbReference type="EMBL" id="UVI30439.1"/>
    </source>
</evidence>
<dbReference type="RefSeq" id="WP_258386503.1">
    <property type="nucleotide sequence ID" value="NZ_CP091430.1"/>
</dbReference>
<sequence length="144" mass="15998">MRYILMVKATGHSEAGVRPSREYREAMTAYKESLDKSGVLLAAEELQPSASGVRITYPAHGGKPKVTVGPFAREKELVAGYILMEVSSEEEAVEWAMRMPHPSVFSGGEVELRQLIEDANPPQAPHTRFLEADLRDQIDMLKKS</sequence>
<name>A0ABY5S9N2_9BACL</name>
<protein>
    <submittedName>
        <fullName evidence="3">YciI family protein</fullName>
    </submittedName>
</protein>
<accession>A0ABY5S9N2</accession>
<reference evidence="3" key="1">
    <citation type="submission" date="2022-01" db="EMBL/GenBank/DDBJ databases">
        <title>Paenibacillus spongiae sp. nov., isolated from marine sponge.</title>
        <authorList>
            <person name="Li Z."/>
            <person name="Zhang M."/>
        </authorList>
    </citation>
    <scope>NUCLEOTIDE SEQUENCE</scope>
    <source>
        <strain evidence="3">PHS-Z3</strain>
    </source>
</reference>
<proteinExistence type="inferred from homology"/>
<organism evidence="3 4">
    <name type="scientific">Paenibacillus spongiae</name>
    <dbReference type="NCBI Taxonomy" id="2909671"/>
    <lineage>
        <taxon>Bacteria</taxon>
        <taxon>Bacillati</taxon>
        <taxon>Bacillota</taxon>
        <taxon>Bacilli</taxon>
        <taxon>Bacillales</taxon>
        <taxon>Paenibacillaceae</taxon>
        <taxon>Paenibacillus</taxon>
    </lineage>
</organism>
<evidence type="ECO:0000313" key="4">
    <source>
        <dbReference type="Proteomes" id="UP001057877"/>
    </source>
</evidence>
<evidence type="ECO:0000259" key="2">
    <source>
        <dbReference type="Pfam" id="PF03795"/>
    </source>
</evidence>
<dbReference type="SUPFAM" id="SSF54909">
    <property type="entry name" value="Dimeric alpha+beta barrel"/>
    <property type="match status" value="1"/>
</dbReference>
<dbReference type="InterPro" id="IPR005545">
    <property type="entry name" value="YCII"/>
</dbReference>
<comment type="similarity">
    <text evidence="1">Belongs to the YciI family.</text>
</comment>
<dbReference type="EMBL" id="CP091430">
    <property type="protein sequence ID" value="UVI30439.1"/>
    <property type="molecule type" value="Genomic_DNA"/>
</dbReference>
<keyword evidence="4" id="KW-1185">Reference proteome</keyword>
<feature type="domain" description="YCII-related" evidence="2">
    <location>
        <begin position="1"/>
        <end position="111"/>
    </location>
</feature>
<dbReference type="Gene3D" id="3.30.70.1060">
    <property type="entry name" value="Dimeric alpha+beta barrel"/>
    <property type="match status" value="1"/>
</dbReference>